<evidence type="ECO:0000313" key="5">
    <source>
        <dbReference type="Proteomes" id="UP001321249"/>
    </source>
</evidence>
<accession>A0AAJ5ZHK7</accession>
<dbReference type="AlphaFoldDB" id="A0AAJ5ZHK7"/>
<name>A0AAJ5ZHK7_9CHLR</name>
<keyword evidence="4" id="KW-1185">Reference proteome</keyword>
<evidence type="ECO:0000313" key="4">
    <source>
        <dbReference type="Proteomes" id="UP001219901"/>
    </source>
</evidence>
<dbReference type="EMBL" id="WMBE01000002">
    <property type="protein sequence ID" value="MDG0866816.1"/>
    <property type="molecule type" value="Genomic_DNA"/>
</dbReference>
<feature type="signal peptide" evidence="1">
    <location>
        <begin position="1"/>
        <end position="22"/>
    </location>
</feature>
<evidence type="ECO:0008006" key="6">
    <source>
        <dbReference type="Google" id="ProtNLM"/>
    </source>
</evidence>
<proteinExistence type="predicted"/>
<organism evidence="3 4">
    <name type="scientific">Candidatus Lucifugimonas marina</name>
    <dbReference type="NCBI Taxonomy" id="3038979"/>
    <lineage>
        <taxon>Bacteria</taxon>
        <taxon>Bacillati</taxon>
        <taxon>Chloroflexota</taxon>
        <taxon>Dehalococcoidia</taxon>
        <taxon>SAR202 cluster</taxon>
        <taxon>Candidatus Lucifugimonadales</taxon>
        <taxon>Candidatus Lucifugimonadaceae</taxon>
        <taxon>Candidatus Lucifugimonas</taxon>
    </lineage>
</organism>
<evidence type="ECO:0000313" key="3">
    <source>
        <dbReference type="EMBL" id="WFG38238.1"/>
    </source>
</evidence>
<evidence type="ECO:0000256" key="1">
    <source>
        <dbReference type="SAM" id="SignalP"/>
    </source>
</evidence>
<reference evidence="4" key="3">
    <citation type="submission" date="2023-06" db="EMBL/GenBank/DDBJ databases">
        <title>Pangenomics reveal diversification of enzyme families and niche specialization in globally abundant SAR202 bacteria.</title>
        <authorList>
            <person name="Saw J.H.W."/>
        </authorList>
    </citation>
    <scope>NUCLEOTIDE SEQUENCE [LARGE SCALE GENOMIC DNA]</scope>
    <source>
        <strain evidence="4">JH1073</strain>
    </source>
</reference>
<dbReference type="Proteomes" id="UP001321249">
    <property type="component" value="Unassembled WGS sequence"/>
</dbReference>
<sequence length="50" mass="5145">MVKTKGVTLVALATLLAGFVASCTSDETPSFADIPSEATTVEIAADDDRD</sequence>
<dbReference type="Proteomes" id="UP001219901">
    <property type="component" value="Chromosome"/>
</dbReference>
<feature type="chain" id="PRO_5042584094" description="Secreted protein" evidence="1">
    <location>
        <begin position="23"/>
        <end position="50"/>
    </location>
</feature>
<keyword evidence="1" id="KW-0732">Signal</keyword>
<protein>
    <recommendedName>
        <fullName evidence="6">Secreted protein</fullName>
    </recommendedName>
</protein>
<reference evidence="4 5" key="1">
    <citation type="submission" date="2019-11" db="EMBL/GenBank/DDBJ databases">
        <authorList>
            <person name="Cho J.-C."/>
        </authorList>
    </citation>
    <scope>NUCLEOTIDE SEQUENCE [LARGE SCALE GENOMIC DNA]</scope>
    <source>
        <strain evidence="3 4">JH1073</strain>
        <strain evidence="2 5">JH702</strain>
    </source>
</reference>
<dbReference type="RefSeq" id="WP_342824566.1">
    <property type="nucleotide sequence ID" value="NZ_CP046146.1"/>
</dbReference>
<reference evidence="3" key="2">
    <citation type="journal article" date="2023" name="Nat. Commun.">
        <title>Cultivation of marine bacteria of the SAR202 clade.</title>
        <authorList>
            <person name="Lim Y."/>
            <person name="Seo J.H."/>
            <person name="Giovannoni S.J."/>
            <person name="Kang I."/>
            <person name="Cho J.C."/>
        </authorList>
    </citation>
    <scope>NUCLEOTIDE SEQUENCE</scope>
    <source>
        <strain evidence="3">JH1073</strain>
    </source>
</reference>
<dbReference type="EMBL" id="CP046147">
    <property type="protein sequence ID" value="WFG38238.1"/>
    <property type="molecule type" value="Genomic_DNA"/>
</dbReference>
<evidence type="ECO:0000313" key="2">
    <source>
        <dbReference type="EMBL" id="MDG0866816.1"/>
    </source>
</evidence>
<gene>
    <name evidence="2" type="ORF">GKO46_06970</name>
    <name evidence="3" type="ORF">GKO48_00975</name>
</gene>
<dbReference type="PROSITE" id="PS51257">
    <property type="entry name" value="PROKAR_LIPOPROTEIN"/>
    <property type="match status" value="1"/>
</dbReference>